<dbReference type="InterPro" id="IPR004013">
    <property type="entry name" value="PHP_dom"/>
</dbReference>
<organism evidence="10 11">
    <name type="scientific">Companilactobacillus farciminis</name>
    <dbReference type="NCBI Taxonomy" id="1612"/>
    <lineage>
        <taxon>Bacteria</taxon>
        <taxon>Bacillati</taxon>
        <taxon>Bacillota</taxon>
        <taxon>Bacilli</taxon>
        <taxon>Lactobacillales</taxon>
        <taxon>Lactobacillaceae</taxon>
        <taxon>Companilactobacillus</taxon>
    </lineage>
</organism>
<dbReference type="OrthoDB" id="9775255at2"/>
<evidence type="ECO:0000313" key="10">
    <source>
        <dbReference type="EMBL" id="TDG71774.1"/>
    </source>
</evidence>
<keyword evidence="5 8" id="KW-0378">Hydrolase</keyword>
<dbReference type="Pfam" id="PF02811">
    <property type="entry name" value="PHP"/>
    <property type="match status" value="1"/>
</dbReference>
<evidence type="ECO:0000256" key="5">
    <source>
        <dbReference type="ARBA" id="ARBA00022801"/>
    </source>
</evidence>
<evidence type="ECO:0000256" key="8">
    <source>
        <dbReference type="RuleBase" id="RU366003"/>
    </source>
</evidence>
<feature type="domain" description="PHP" evidence="9">
    <location>
        <begin position="4"/>
        <end position="224"/>
    </location>
</feature>
<keyword evidence="4 8" id="KW-0028">Amino-acid biosynthesis</keyword>
<accession>A0A4R5NET6</accession>
<dbReference type="Proteomes" id="UP000295257">
    <property type="component" value="Unassembled WGS sequence"/>
</dbReference>
<dbReference type="UniPathway" id="UPA00031">
    <property type="reaction ID" value="UER00013"/>
</dbReference>
<dbReference type="PANTHER" id="PTHR21039">
    <property type="entry name" value="HISTIDINOL PHOSPHATASE-RELATED"/>
    <property type="match status" value="1"/>
</dbReference>
<name>A0A4R5NET6_9LACO</name>
<proteinExistence type="inferred from homology"/>
<dbReference type="GO" id="GO:0004401">
    <property type="term" value="F:histidinol-phosphatase activity"/>
    <property type="evidence" value="ECO:0007669"/>
    <property type="project" value="UniProtKB-UniRule"/>
</dbReference>
<dbReference type="EMBL" id="PUFN01000019">
    <property type="protein sequence ID" value="TDG71774.1"/>
    <property type="molecule type" value="Genomic_DNA"/>
</dbReference>
<evidence type="ECO:0000313" key="11">
    <source>
        <dbReference type="Proteomes" id="UP000295257"/>
    </source>
</evidence>
<sequence>MLTDGHTHTQFCPHGSGQDAELMIQRAIKLGFKKYCITEHAPLPPDFKDDYAGTEEGLTEASMASSDLEKYFQEMTRLQKKYQSEIKITIGFEVDYLPGFEDWTKDFLDEYGPRTQENILSVHFMRGTDQKLWCVDFGVDDFQQGFKSLLERPQDVFTHYFQTVRNSVQADLGTYRPIRIGHMSLVRKYQDYFHLPSHYDEKNLLLVDEILQDVKQQDRQLDLNLAGLYKPFCNDFYPGQSILTRAQKLDIPLIYGSDAHDILSVGRGYHLVKVLN</sequence>
<evidence type="ECO:0000256" key="2">
    <source>
        <dbReference type="ARBA" id="ARBA00009152"/>
    </source>
</evidence>
<dbReference type="AlphaFoldDB" id="A0A4R5NET6"/>
<keyword evidence="11" id="KW-1185">Reference proteome</keyword>
<dbReference type="NCBIfam" id="NF005996">
    <property type="entry name" value="PRK08123.1"/>
    <property type="match status" value="1"/>
</dbReference>
<evidence type="ECO:0000256" key="3">
    <source>
        <dbReference type="ARBA" id="ARBA00013085"/>
    </source>
</evidence>
<evidence type="ECO:0000256" key="4">
    <source>
        <dbReference type="ARBA" id="ARBA00022605"/>
    </source>
</evidence>
<dbReference type="GO" id="GO:0005737">
    <property type="term" value="C:cytoplasm"/>
    <property type="evidence" value="ECO:0007669"/>
    <property type="project" value="TreeGrafter"/>
</dbReference>
<evidence type="ECO:0000256" key="7">
    <source>
        <dbReference type="ARBA" id="ARBA00049158"/>
    </source>
</evidence>
<evidence type="ECO:0000256" key="1">
    <source>
        <dbReference type="ARBA" id="ARBA00004970"/>
    </source>
</evidence>
<dbReference type="GO" id="GO:0000105">
    <property type="term" value="P:L-histidine biosynthetic process"/>
    <property type="evidence" value="ECO:0007669"/>
    <property type="project" value="UniProtKB-UniRule"/>
</dbReference>
<dbReference type="SUPFAM" id="SSF89550">
    <property type="entry name" value="PHP domain-like"/>
    <property type="match status" value="1"/>
</dbReference>
<comment type="similarity">
    <text evidence="2 8">Belongs to the PHP hydrolase family. HisK subfamily.</text>
</comment>
<reference evidence="10 11" key="1">
    <citation type="journal article" date="2019" name="Appl. Microbiol. Biotechnol.">
        <title>Uncovering carbohydrate metabolism through a genotype-phenotype association study of 56 lactic acid bacteria genomes.</title>
        <authorList>
            <person name="Buron-Moles G."/>
            <person name="Chailyan A."/>
            <person name="Dolejs I."/>
            <person name="Forster J."/>
            <person name="Miks M.H."/>
        </authorList>
    </citation>
    <scope>NUCLEOTIDE SEQUENCE [LARGE SCALE GENOMIC DNA]</scope>
    <source>
        <strain evidence="10 11">ATCC 29644</strain>
    </source>
</reference>
<dbReference type="RefSeq" id="WP_010020639.1">
    <property type="nucleotide sequence ID" value="NZ_PUFN01000019.1"/>
</dbReference>
<dbReference type="Gene3D" id="3.20.20.140">
    <property type="entry name" value="Metal-dependent hydrolases"/>
    <property type="match status" value="1"/>
</dbReference>
<protein>
    <recommendedName>
        <fullName evidence="3 8">Histidinol-phosphatase</fullName>
        <shortName evidence="8">HolPase</shortName>
        <ecNumber evidence="3 8">3.1.3.15</ecNumber>
    </recommendedName>
</protein>
<dbReference type="EC" id="3.1.3.15" evidence="3 8"/>
<dbReference type="CDD" id="cd12110">
    <property type="entry name" value="PHP_HisPPase_Hisj_like"/>
    <property type="match status" value="1"/>
</dbReference>
<comment type="pathway">
    <text evidence="1 8">Amino-acid biosynthesis; L-histidine biosynthesis; L-histidine from 5-phospho-alpha-D-ribose 1-diphosphate: step 8/9.</text>
</comment>
<dbReference type="PANTHER" id="PTHR21039:SF0">
    <property type="entry name" value="HISTIDINOL-PHOSPHATASE"/>
    <property type="match status" value="1"/>
</dbReference>
<evidence type="ECO:0000259" key="9">
    <source>
        <dbReference type="Pfam" id="PF02811"/>
    </source>
</evidence>
<comment type="catalytic activity">
    <reaction evidence="7 8">
        <text>L-histidinol phosphate + H2O = L-histidinol + phosphate</text>
        <dbReference type="Rhea" id="RHEA:14465"/>
        <dbReference type="ChEBI" id="CHEBI:15377"/>
        <dbReference type="ChEBI" id="CHEBI:43474"/>
        <dbReference type="ChEBI" id="CHEBI:57699"/>
        <dbReference type="ChEBI" id="CHEBI:57980"/>
        <dbReference type="EC" id="3.1.3.15"/>
    </reaction>
</comment>
<comment type="caution">
    <text evidence="10">The sequence shown here is derived from an EMBL/GenBank/DDBJ whole genome shotgun (WGS) entry which is preliminary data.</text>
</comment>
<gene>
    <name evidence="10" type="ORF">C5L30_002354</name>
</gene>
<dbReference type="InterPro" id="IPR010140">
    <property type="entry name" value="Histidinol_P_phosphatase_HisJ"/>
</dbReference>
<dbReference type="InterPro" id="IPR016195">
    <property type="entry name" value="Pol/histidinol_Pase-like"/>
</dbReference>
<dbReference type="STRING" id="1612.ABB44_07075"/>
<evidence type="ECO:0000256" key="6">
    <source>
        <dbReference type="ARBA" id="ARBA00023102"/>
    </source>
</evidence>
<dbReference type="NCBIfam" id="TIGR01856">
    <property type="entry name" value="hisJ_fam"/>
    <property type="match status" value="1"/>
</dbReference>
<keyword evidence="6 8" id="KW-0368">Histidine biosynthesis</keyword>